<feature type="compositionally biased region" description="Basic residues" evidence="9">
    <location>
        <begin position="574"/>
        <end position="590"/>
    </location>
</feature>
<dbReference type="GO" id="GO:0005789">
    <property type="term" value="C:endoplasmic reticulum membrane"/>
    <property type="evidence" value="ECO:0007669"/>
    <property type="project" value="UniProtKB-SubCell"/>
</dbReference>
<evidence type="ECO:0000256" key="8">
    <source>
        <dbReference type="ARBA" id="ARBA00023136"/>
    </source>
</evidence>
<evidence type="ECO:0000256" key="10">
    <source>
        <dbReference type="SAM" id="Phobius"/>
    </source>
</evidence>
<dbReference type="PANTHER" id="PTHR13466:SF0">
    <property type="entry name" value="SMP-LTD DOMAIN-CONTAINING PROTEIN"/>
    <property type="match status" value="1"/>
</dbReference>
<feature type="region of interest" description="Disordered" evidence="9">
    <location>
        <begin position="426"/>
        <end position="449"/>
    </location>
</feature>
<evidence type="ECO:0000256" key="4">
    <source>
        <dbReference type="ARBA" id="ARBA00022824"/>
    </source>
</evidence>
<reference evidence="13" key="1">
    <citation type="journal article" date="2018" name="Nat. Microbiol.">
        <title>Leveraging single-cell genomics to expand the fungal tree of life.</title>
        <authorList>
            <person name="Ahrendt S.R."/>
            <person name="Quandt C.A."/>
            <person name="Ciobanu D."/>
            <person name="Clum A."/>
            <person name="Salamov A."/>
            <person name="Andreopoulos B."/>
            <person name="Cheng J.F."/>
            <person name="Woyke T."/>
            <person name="Pelin A."/>
            <person name="Henrissat B."/>
            <person name="Reynolds N.K."/>
            <person name="Benny G.L."/>
            <person name="Smith M.E."/>
            <person name="James T.Y."/>
            <person name="Grigoriev I.V."/>
        </authorList>
    </citation>
    <scope>NUCLEOTIDE SEQUENCE [LARGE SCALE GENOMIC DNA]</scope>
    <source>
        <strain evidence="13">ATCC 52028</strain>
    </source>
</reference>
<evidence type="ECO:0000313" key="12">
    <source>
        <dbReference type="EMBL" id="RKP01727.1"/>
    </source>
</evidence>
<keyword evidence="5 10" id="KW-1133">Transmembrane helix</keyword>
<dbReference type="GO" id="GO:0008289">
    <property type="term" value="F:lipid binding"/>
    <property type="evidence" value="ECO:0007669"/>
    <property type="project" value="UniProtKB-KW"/>
</dbReference>
<feature type="domain" description="SMP-LTD" evidence="11">
    <location>
        <begin position="230"/>
        <end position="417"/>
    </location>
</feature>
<evidence type="ECO:0000259" key="11">
    <source>
        <dbReference type="PROSITE" id="PS51847"/>
    </source>
</evidence>
<organism evidence="12 13">
    <name type="scientific">Caulochytrium protostelioides</name>
    <dbReference type="NCBI Taxonomy" id="1555241"/>
    <lineage>
        <taxon>Eukaryota</taxon>
        <taxon>Fungi</taxon>
        <taxon>Fungi incertae sedis</taxon>
        <taxon>Chytridiomycota</taxon>
        <taxon>Chytridiomycota incertae sedis</taxon>
        <taxon>Chytridiomycetes</taxon>
        <taxon>Caulochytriales</taxon>
        <taxon>Caulochytriaceae</taxon>
        <taxon>Caulochytrium</taxon>
    </lineage>
</organism>
<dbReference type="Proteomes" id="UP000274922">
    <property type="component" value="Unassembled WGS sequence"/>
</dbReference>
<dbReference type="EMBL" id="ML014162">
    <property type="protein sequence ID" value="RKP01727.1"/>
    <property type="molecule type" value="Genomic_DNA"/>
</dbReference>
<keyword evidence="4" id="KW-0256">Endoplasmic reticulum</keyword>
<feature type="compositionally biased region" description="Low complexity" evidence="9">
    <location>
        <begin position="484"/>
        <end position="494"/>
    </location>
</feature>
<evidence type="ECO:0000256" key="1">
    <source>
        <dbReference type="ARBA" id="ARBA00004586"/>
    </source>
</evidence>
<feature type="compositionally biased region" description="Polar residues" evidence="9">
    <location>
        <begin position="109"/>
        <end position="119"/>
    </location>
</feature>
<feature type="region of interest" description="Disordered" evidence="9">
    <location>
        <begin position="628"/>
        <end position="666"/>
    </location>
</feature>
<sequence length="666" mass="70492">MAETRTTPSMPHMATAGGAAALVGVVAYAVGAAGSTGAAASCPGYYATYFRGFIAGGTCLVLGELLALYGLYVYLFDTERPLTTVGLDATAAVDPAAVPGRPYVDITDSHTMLPSTDPTHPTDPAYRQRIPRPEDAMGGMRTTSSDVTQEHHEPWPRLIVDFLRMATAAAEDDFKLPANAAAAKEAAEKAADRSAAAAATAGATPTPAAAAASSPDAAVLASLASTVVGPTEPCHWLATLVQRMFLALRASELFKAKIKNKVSDKIKAKLKGNSFIQSLRITDISLGEHAPMLHGVRLVKGVTDDLAVTAEFDTTYMGGASVAIECTLTGNIRIPVRVFLGGLSGKLRVRMPSRQWGDMVAVTFAEDPKLTFTVDSTITVRENEIMRGMVNQLLGKITRRMFVEMWVLPAWRTFFLPSMTPSFEVSPLSPSPPLKRSPSASRAPWKPGATATATAAKTAASAAEPSMASLECLAVPAAPVWATPAASRASTSPPSRRDRWRSRRQTPLSDSRIGLLPSLAALLALGPEPRPNPRPTTPPPRTPPRAPRQTPPPPTPPRPPLLATRAGSADIVMHHRSRHRTPGTHRRRGRSPVAAAPAAPPHGPVHAYSREETTRMALDALWSAEHLQKAPSEDAAATSDAGVGVEDEDDDADLASNRLPAPCIIS</sequence>
<dbReference type="GO" id="GO:1990456">
    <property type="term" value="P:mitochondrion-endoplasmic reticulum membrane tethering"/>
    <property type="evidence" value="ECO:0007669"/>
    <property type="project" value="TreeGrafter"/>
</dbReference>
<evidence type="ECO:0000256" key="7">
    <source>
        <dbReference type="ARBA" id="ARBA00023121"/>
    </source>
</evidence>
<dbReference type="Pfam" id="PF26547">
    <property type="entry name" value="PDZD8_N"/>
    <property type="match status" value="1"/>
</dbReference>
<keyword evidence="6" id="KW-0445">Lipid transport</keyword>
<evidence type="ECO:0000256" key="9">
    <source>
        <dbReference type="SAM" id="MobiDB-lite"/>
    </source>
</evidence>
<keyword evidence="13" id="KW-1185">Reference proteome</keyword>
<keyword evidence="3 10" id="KW-0812">Transmembrane</keyword>
<dbReference type="GO" id="GO:0015914">
    <property type="term" value="P:phospholipid transport"/>
    <property type="evidence" value="ECO:0007669"/>
    <property type="project" value="TreeGrafter"/>
</dbReference>
<dbReference type="PROSITE" id="PS51847">
    <property type="entry name" value="SMP"/>
    <property type="match status" value="1"/>
</dbReference>
<comment type="subcellular location">
    <subcellularLocation>
        <location evidence="1">Endoplasmic reticulum membrane</location>
    </subcellularLocation>
</comment>
<protein>
    <recommendedName>
        <fullName evidence="11">SMP-LTD domain-containing protein</fullName>
    </recommendedName>
</protein>
<dbReference type="OrthoDB" id="26740at2759"/>
<keyword evidence="8 10" id="KW-0472">Membrane</keyword>
<dbReference type="STRING" id="1555241.A0A4P9X8T5"/>
<feature type="compositionally biased region" description="Low complexity" evidence="9">
    <location>
        <begin position="515"/>
        <end position="527"/>
    </location>
</feature>
<keyword evidence="7" id="KW-0446">Lipid-binding</keyword>
<gene>
    <name evidence="12" type="ORF">CXG81DRAFT_18486</name>
</gene>
<feature type="compositionally biased region" description="Low complexity" evidence="9">
    <location>
        <begin position="436"/>
        <end position="449"/>
    </location>
</feature>
<name>A0A4P9X8T5_9FUNG</name>
<evidence type="ECO:0000256" key="5">
    <source>
        <dbReference type="ARBA" id="ARBA00022989"/>
    </source>
</evidence>
<dbReference type="AlphaFoldDB" id="A0A4P9X8T5"/>
<evidence type="ECO:0000256" key="3">
    <source>
        <dbReference type="ARBA" id="ARBA00022692"/>
    </source>
</evidence>
<evidence type="ECO:0000313" key="13">
    <source>
        <dbReference type="Proteomes" id="UP000274922"/>
    </source>
</evidence>
<feature type="region of interest" description="Disordered" evidence="9">
    <location>
        <begin position="484"/>
        <end position="606"/>
    </location>
</feature>
<feature type="compositionally biased region" description="Pro residues" evidence="9">
    <location>
        <begin position="528"/>
        <end position="560"/>
    </location>
</feature>
<dbReference type="InterPro" id="IPR031468">
    <property type="entry name" value="SMP_LBD"/>
</dbReference>
<feature type="region of interest" description="Disordered" evidence="9">
    <location>
        <begin position="109"/>
        <end position="151"/>
    </location>
</feature>
<feature type="transmembrane region" description="Helical" evidence="10">
    <location>
        <begin position="49"/>
        <end position="75"/>
    </location>
</feature>
<accession>A0A4P9X8T5</accession>
<dbReference type="GO" id="GO:0032865">
    <property type="term" value="C:ERMES complex"/>
    <property type="evidence" value="ECO:0007669"/>
    <property type="project" value="TreeGrafter"/>
</dbReference>
<dbReference type="InterPro" id="IPR058801">
    <property type="entry name" value="PDZD8_N"/>
</dbReference>
<dbReference type="PANTHER" id="PTHR13466">
    <property type="entry name" value="TEX2 PROTEIN-RELATED"/>
    <property type="match status" value="1"/>
</dbReference>
<keyword evidence="2" id="KW-0813">Transport</keyword>
<evidence type="ECO:0000256" key="2">
    <source>
        <dbReference type="ARBA" id="ARBA00022448"/>
    </source>
</evidence>
<proteinExistence type="predicted"/>
<evidence type="ECO:0000256" key="6">
    <source>
        <dbReference type="ARBA" id="ARBA00023055"/>
    </source>
</evidence>